<feature type="chain" id="PRO_5047467746" evidence="1">
    <location>
        <begin position="23"/>
        <end position="302"/>
    </location>
</feature>
<dbReference type="InterPro" id="IPR011754">
    <property type="entry name" value="Mxa_paralog_2268"/>
</dbReference>
<keyword evidence="1" id="KW-0732">Signal</keyword>
<accession>A0ABX9K9C3</accession>
<sequence length="302" mass="33768">MSNALRHWPTLLVLFVASMAGAKEREPVETNIYLSDHPRSEAPTVYVAGRIATVFRFEQPCDSARTKMLGWEGRFEPLLVGGRSVVLVPLHDIELEDRFLLLVTLADGTELPFTVKGREERVDQQVNVFRDREGSKAVLASLYDALGRERVLKEENERHRKEETSVDHAFATLLANGSVKQTPFVQDQKWLLKDGDVEMTVRVYAGKAKAAVVFQITNQHRERPWSLMEARMATVSDGESRPFALRMTQAEIAPGGSATLAVVADRSAFASEKGPVNLALELFRGDGLQQAFVLLDHRLARE</sequence>
<dbReference type="Pfam" id="PF09544">
    <property type="entry name" value="DUF2381"/>
    <property type="match status" value="1"/>
</dbReference>
<proteinExistence type="predicted"/>
<protein>
    <submittedName>
        <fullName evidence="2">Uncharacterized protein (TIGR02268 family)</fullName>
    </submittedName>
</protein>
<feature type="signal peptide" evidence="1">
    <location>
        <begin position="1"/>
        <end position="22"/>
    </location>
</feature>
<gene>
    <name evidence="2" type="ORF">ATI61_102553</name>
</gene>
<evidence type="ECO:0000313" key="3">
    <source>
        <dbReference type="Proteomes" id="UP000256345"/>
    </source>
</evidence>
<name>A0ABX9K9C3_9BACT</name>
<dbReference type="EMBL" id="QUMU01000002">
    <property type="protein sequence ID" value="REG36176.1"/>
    <property type="molecule type" value="Genomic_DNA"/>
</dbReference>
<evidence type="ECO:0000256" key="1">
    <source>
        <dbReference type="SAM" id="SignalP"/>
    </source>
</evidence>
<comment type="caution">
    <text evidence="2">The sequence shown here is derived from an EMBL/GenBank/DDBJ whole genome shotgun (WGS) entry which is preliminary data.</text>
</comment>
<dbReference type="Proteomes" id="UP000256345">
    <property type="component" value="Unassembled WGS sequence"/>
</dbReference>
<reference evidence="2 3" key="1">
    <citation type="submission" date="2018-08" db="EMBL/GenBank/DDBJ databases">
        <title>Genomic Encyclopedia of Archaeal and Bacterial Type Strains, Phase II (KMG-II): from individual species to whole genera.</title>
        <authorList>
            <person name="Goeker M."/>
        </authorList>
    </citation>
    <scope>NUCLEOTIDE SEQUENCE [LARGE SCALE GENOMIC DNA]</scope>
    <source>
        <strain evidence="2 3">DSM 2261</strain>
    </source>
</reference>
<keyword evidence="3" id="KW-1185">Reference proteome</keyword>
<dbReference type="RefSeq" id="WP_116119848.1">
    <property type="nucleotide sequence ID" value="NZ_CP011509.1"/>
</dbReference>
<organism evidence="2 3">
    <name type="scientific">Archangium gephyra</name>
    <dbReference type="NCBI Taxonomy" id="48"/>
    <lineage>
        <taxon>Bacteria</taxon>
        <taxon>Pseudomonadati</taxon>
        <taxon>Myxococcota</taxon>
        <taxon>Myxococcia</taxon>
        <taxon>Myxococcales</taxon>
        <taxon>Cystobacterineae</taxon>
        <taxon>Archangiaceae</taxon>
        <taxon>Archangium</taxon>
    </lineage>
</organism>
<evidence type="ECO:0000313" key="2">
    <source>
        <dbReference type="EMBL" id="REG36176.1"/>
    </source>
</evidence>